<sequence length="246" mass="28979">MKMKDKFEEDDKLFGGLYYQIGKHHTGNVSEYLDNINKNLDEVEYPDELNLWFNEFLTDHERKKRTLKRKKWLNTFSRRIAVFIILFVIVITMTTLSVEAFRVKVFNIVTDIREKYSKIEFKERDTIKQGQYSITWDLYLYPEYLPDGYYVTDAQKIGDIKIIHFSDEKGKNLEFSQSPINSSLQVDTENVQTKNVVINDSEGMLIEKNGVHIIIWTKGESALYMIGEISEEEIFKIAESVVMKKK</sequence>
<dbReference type="EMBL" id="LKET01000039">
    <property type="protein sequence ID" value="KPU43275.1"/>
    <property type="molecule type" value="Genomic_DNA"/>
</dbReference>
<proteinExistence type="predicted"/>
<dbReference type="AlphaFoldDB" id="A0A0P8W3W0"/>
<keyword evidence="4" id="KW-1185">Reference proteome</keyword>
<organism evidence="3 4">
    <name type="scientific">Oxobacter pfennigii</name>
    <dbReference type="NCBI Taxonomy" id="36849"/>
    <lineage>
        <taxon>Bacteria</taxon>
        <taxon>Bacillati</taxon>
        <taxon>Bacillota</taxon>
        <taxon>Clostridia</taxon>
        <taxon>Eubacteriales</taxon>
        <taxon>Clostridiaceae</taxon>
        <taxon>Oxobacter</taxon>
    </lineage>
</organism>
<feature type="transmembrane region" description="Helical" evidence="1">
    <location>
        <begin position="80"/>
        <end position="98"/>
    </location>
</feature>
<evidence type="ECO:0000256" key="1">
    <source>
        <dbReference type="SAM" id="Phobius"/>
    </source>
</evidence>
<evidence type="ECO:0000313" key="4">
    <source>
        <dbReference type="Proteomes" id="UP000050326"/>
    </source>
</evidence>
<comment type="caution">
    <text evidence="3">The sequence shown here is derived from an EMBL/GenBank/DDBJ whole genome shotgun (WGS) entry which is preliminary data.</text>
</comment>
<protein>
    <recommendedName>
        <fullName evidence="2">DUF4367 domain-containing protein</fullName>
    </recommendedName>
</protein>
<keyword evidence="1" id="KW-1133">Transmembrane helix</keyword>
<dbReference type="InterPro" id="IPR025377">
    <property type="entry name" value="DUF4367"/>
</dbReference>
<keyword evidence="1" id="KW-0812">Transmembrane</keyword>
<dbReference type="Pfam" id="PF14285">
    <property type="entry name" value="DUF4367"/>
    <property type="match status" value="1"/>
</dbReference>
<evidence type="ECO:0000259" key="2">
    <source>
        <dbReference type="Pfam" id="PF14285"/>
    </source>
</evidence>
<accession>A0A0P8W3W0</accession>
<name>A0A0P8W3W0_9CLOT</name>
<evidence type="ECO:0000313" key="3">
    <source>
        <dbReference type="EMBL" id="KPU43275.1"/>
    </source>
</evidence>
<gene>
    <name evidence="3" type="ORF">OXPF_27160</name>
</gene>
<feature type="domain" description="DUF4367" evidence="2">
    <location>
        <begin position="142"/>
        <end position="241"/>
    </location>
</feature>
<reference evidence="3 4" key="1">
    <citation type="submission" date="2015-09" db="EMBL/GenBank/DDBJ databases">
        <title>Genome sequence of Oxobacter pfennigii DSM 3222.</title>
        <authorList>
            <person name="Poehlein A."/>
            <person name="Bengelsdorf F.R."/>
            <person name="Schiel-Bengelsdorf B."/>
            <person name="Duerre P."/>
            <person name="Daniel R."/>
        </authorList>
    </citation>
    <scope>NUCLEOTIDE SEQUENCE [LARGE SCALE GENOMIC DNA]</scope>
    <source>
        <strain evidence="3 4">DSM 3222</strain>
    </source>
</reference>
<keyword evidence="1" id="KW-0472">Membrane</keyword>
<dbReference type="STRING" id="36849.OXPF_27160"/>
<dbReference type="Proteomes" id="UP000050326">
    <property type="component" value="Unassembled WGS sequence"/>
</dbReference>